<keyword evidence="6 10" id="KW-0040">ANK repeat</keyword>
<keyword evidence="8 12" id="KW-0472">Membrane</keyword>
<feature type="transmembrane region" description="Helical" evidence="12">
    <location>
        <begin position="1334"/>
        <end position="1352"/>
    </location>
</feature>
<dbReference type="SMART" id="SM00248">
    <property type="entry name" value="ANK"/>
    <property type="match status" value="27"/>
</dbReference>
<feature type="repeat" description="ANK" evidence="10">
    <location>
        <begin position="371"/>
        <end position="403"/>
    </location>
</feature>
<feature type="repeat" description="ANK" evidence="10">
    <location>
        <begin position="824"/>
        <end position="844"/>
    </location>
</feature>
<dbReference type="Proteomes" id="UP001217089">
    <property type="component" value="Unassembled WGS sequence"/>
</dbReference>
<dbReference type="InterPro" id="IPR005821">
    <property type="entry name" value="Ion_trans_dom"/>
</dbReference>
<feature type="repeat" description="ANK" evidence="10">
    <location>
        <begin position="587"/>
        <end position="619"/>
    </location>
</feature>
<feature type="repeat" description="ANK" evidence="10">
    <location>
        <begin position="123"/>
        <end position="155"/>
    </location>
</feature>
<feature type="compositionally biased region" description="Basic and acidic residues" evidence="11">
    <location>
        <begin position="32"/>
        <end position="45"/>
    </location>
</feature>
<dbReference type="InterPro" id="IPR002153">
    <property type="entry name" value="TRPC_channel"/>
</dbReference>
<evidence type="ECO:0000313" key="14">
    <source>
        <dbReference type="EMBL" id="KAJ8306203.1"/>
    </source>
</evidence>
<feature type="repeat" description="ANK" evidence="10">
    <location>
        <begin position="654"/>
        <end position="676"/>
    </location>
</feature>
<name>A0ABQ9ELU6_TEGGR</name>
<feature type="compositionally biased region" description="Polar residues" evidence="11">
    <location>
        <begin position="1"/>
        <end position="21"/>
    </location>
</feature>
<feature type="transmembrane region" description="Helical" evidence="12">
    <location>
        <begin position="1234"/>
        <end position="1257"/>
    </location>
</feature>
<keyword evidence="9" id="KW-0407">Ion channel</keyword>
<feature type="repeat" description="ANK" evidence="10">
    <location>
        <begin position="621"/>
        <end position="653"/>
    </location>
</feature>
<protein>
    <recommendedName>
        <fullName evidence="13">Ion transport domain-containing protein</fullName>
    </recommendedName>
</protein>
<feature type="repeat" description="ANK" evidence="10">
    <location>
        <begin position="721"/>
        <end position="753"/>
    </location>
</feature>
<dbReference type="InterPro" id="IPR002110">
    <property type="entry name" value="Ankyrin_rpt"/>
</dbReference>
<feature type="repeat" description="ANK" evidence="10">
    <location>
        <begin position="939"/>
        <end position="963"/>
    </location>
</feature>
<dbReference type="PROSITE" id="PS50297">
    <property type="entry name" value="ANK_REP_REGION"/>
    <property type="match status" value="19"/>
</dbReference>
<evidence type="ECO:0000256" key="12">
    <source>
        <dbReference type="SAM" id="Phobius"/>
    </source>
</evidence>
<feature type="transmembrane region" description="Helical" evidence="12">
    <location>
        <begin position="1300"/>
        <end position="1322"/>
    </location>
</feature>
<feature type="repeat" description="ANK" evidence="10">
    <location>
        <begin position="338"/>
        <end position="370"/>
    </location>
</feature>
<dbReference type="Pfam" id="PF00520">
    <property type="entry name" value="Ion_trans"/>
    <property type="match status" value="1"/>
</dbReference>
<feature type="transmembrane region" description="Helical" evidence="12">
    <location>
        <begin position="1269"/>
        <end position="1288"/>
    </location>
</feature>
<feature type="transmembrane region" description="Helical" evidence="12">
    <location>
        <begin position="1201"/>
        <end position="1222"/>
    </location>
</feature>
<feature type="transmembrane region" description="Helical" evidence="12">
    <location>
        <begin position="1449"/>
        <end position="1474"/>
    </location>
</feature>
<evidence type="ECO:0000256" key="5">
    <source>
        <dbReference type="ARBA" id="ARBA00022989"/>
    </source>
</evidence>
<dbReference type="Pfam" id="PF12796">
    <property type="entry name" value="Ank_2"/>
    <property type="match status" value="8"/>
</dbReference>
<feature type="repeat" description="ANK" evidence="10">
    <location>
        <begin position="688"/>
        <end position="720"/>
    </location>
</feature>
<keyword evidence="5 12" id="KW-1133">Transmembrane helix</keyword>
<dbReference type="InterPro" id="IPR036770">
    <property type="entry name" value="Ankyrin_rpt-contain_sf"/>
</dbReference>
<keyword evidence="15" id="KW-1185">Reference proteome</keyword>
<comment type="caution">
    <text evidence="14">The sequence shown here is derived from an EMBL/GenBank/DDBJ whole genome shotgun (WGS) entry which is preliminary data.</text>
</comment>
<proteinExistence type="predicted"/>
<feature type="compositionally biased region" description="Low complexity" evidence="11">
    <location>
        <begin position="52"/>
        <end position="64"/>
    </location>
</feature>
<evidence type="ECO:0000256" key="7">
    <source>
        <dbReference type="ARBA" id="ARBA00023065"/>
    </source>
</evidence>
<keyword evidence="4" id="KW-0677">Repeat</keyword>
<feature type="compositionally biased region" description="Polar residues" evidence="11">
    <location>
        <begin position="65"/>
        <end position="87"/>
    </location>
</feature>
<dbReference type="PRINTS" id="PR01097">
    <property type="entry name" value="TRNSRECEPTRP"/>
</dbReference>
<evidence type="ECO:0000256" key="4">
    <source>
        <dbReference type="ARBA" id="ARBA00022737"/>
    </source>
</evidence>
<feature type="repeat" description="ANK" evidence="10">
    <location>
        <begin position="472"/>
        <end position="504"/>
    </location>
</feature>
<dbReference type="Gene3D" id="1.25.40.20">
    <property type="entry name" value="Ankyrin repeat-containing domain"/>
    <property type="match status" value="10"/>
</dbReference>
<reference evidence="14 15" key="1">
    <citation type="submission" date="2022-12" db="EMBL/GenBank/DDBJ databases">
        <title>Chromosome-level genome of Tegillarca granosa.</title>
        <authorList>
            <person name="Kim J."/>
        </authorList>
    </citation>
    <scope>NUCLEOTIDE SEQUENCE [LARGE SCALE GENOMIC DNA]</scope>
    <source>
        <strain evidence="14">Teg-2019</strain>
        <tissue evidence="14">Adductor muscle</tissue>
    </source>
</reference>
<evidence type="ECO:0000313" key="15">
    <source>
        <dbReference type="Proteomes" id="UP001217089"/>
    </source>
</evidence>
<evidence type="ECO:0000256" key="8">
    <source>
        <dbReference type="ARBA" id="ARBA00023136"/>
    </source>
</evidence>
<keyword evidence="3 12" id="KW-0812">Transmembrane</keyword>
<evidence type="ECO:0000256" key="6">
    <source>
        <dbReference type="ARBA" id="ARBA00023043"/>
    </source>
</evidence>
<dbReference type="PRINTS" id="PR01415">
    <property type="entry name" value="ANKYRIN"/>
</dbReference>
<dbReference type="Pfam" id="PF00023">
    <property type="entry name" value="Ank"/>
    <property type="match status" value="1"/>
</dbReference>
<feature type="domain" description="Ion transport" evidence="13">
    <location>
        <begin position="1297"/>
        <end position="1488"/>
    </location>
</feature>
<gene>
    <name evidence="14" type="ORF">KUTeg_016748</name>
</gene>
<organism evidence="14 15">
    <name type="scientific">Tegillarca granosa</name>
    <name type="common">Malaysian cockle</name>
    <name type="synonym">Anadara granosa</name>
    <dbReference type="NCBI Taxonomy" id="220873"/>
    <lineage>
        <taxon>Eukaryota</taxon>
        <taxon>Metazoa</taxon>
        <taxon>Spiralia</taxon>
        <taxon>Lophotrochozoa</taxon>
        <taxon>Mollusca</taxon>
        <taxon>Bivalvia</taxon>
        <taxon>Autobranchia</taxon>
        <taxon>Pteriomorphia</taxon>
        <taxon>Arcoida</taxon>
        <taxon>Arcoidea</taxon>
        <taxon>Arcidae</taxon>
        <taxon>Tegillarca</taxon>
    </lineage>
</organism>
<evidence type="ECO:0000256" key="10">
    <source>
        <dbReference type="PROSITE-ProRule" id="PRU00023"/>
    </source>
</evidence>
<feature type="region of interest" description="Disordered" evidence="11">
    <location>
        <begin position="1"/>
        <end position="87"/>
    </location>
</feature>
<evidence type="ECO:0000256" key="1">
    <source>
        <dbReference type="ARBA" id="ARBA00004141"/>
    </source>
</evidence>
<feature type="repeat" description="ANK" evidence="10">
    <location>
        <begin position="271"/>
        <end position="303"/>
    </location>
</feature>
<comment type="subcellular location">
    <subcellularLocation>
        <location evidence="1">Membrane</location>
        <topology evidence="1">Multi-pass membrane protein</topology>
    </subcellularLocation>
</comment>
<dbReference type="PANTHER" id="PTHR24198:SF165">
    <property type="entry name" value="ANKYRIN REPEAT-CONTAINING PROTEIN-RELATED"/>
    <property type="match status" value="1"/>
</dbReference>
<dbReference type="EMBL" id="JARBDR010000813">
    <property type="protein sequence ID" value="KAJ8306203.1"/>
    <property type="molecule type" value="Genomic_DNA"/>
</dbReference>
<feature type="repeat" description="ANK" evidence="10">
    <location>
        <begin position="438"/>
        <end position="471"/>
    </location>
</feature>
<sequence>MTSTPGKNNENTTTSKQSNATVDKVPSATLTKQDDADDFTKKDVDSNESTASSGIDSGISGKGSEFNSDTMSMGSNTTDQIGSGTTGSRVLSLCQKGEWMILEQVLRSTEKNHPDLSQADEENGITPLMIAVRENKLVIAERLMDLGVNVNDRAKDGRTVLHFAASFAKEDIVKLLLNRKADPKDQLPLHMACTRTSGAVTTGSIPLFLAAEVGNVTVCRELLSVMTDTQLKVQKKDNGDTVLHISCRRRDLDLAKMLVESGAPVDMRNYDGHTALHLAAWEGDELMVKYLYQMKANPNITDKLDRGPVHIAAERGHTNIVELLVDKCKASISARTKDGSTLMHIASQYGHPDTALAFLKKGVPLHMPNKSGAICLHAAAMKGHTNVVRALLQKGAAPDAKTKDGYTALHQAVEYCKPQVVQTLLGYGAQVEFKGGRAQETPLHIAARTKEGEKCAEMLLKSGADVNATRENGETAMHIAARHGQLKMVLALLEEGGDPTQQSKAGETTLHTAVRHCHLDVAKELLLYVCKNKSRIDSVMLVNQQNWTQETPLHYCSRAGNEDILLEMVKHIGPNKVQHAVNKQAKNGWSPLLVASEQGHLQIVKILLQNHARVDVFDEYHGKAALHLAAENGHDQVADVLLWHKAFVNAKSKLGVTPLHLAAQNGYNKLVKLLIETHNASIDALSLAKKTPLHLAAQNGQMEICSTLLKMKADANATDVHGQTPLHLAAENDHSDVVKLFLKYKPELVSMANTNGMTCAHIAAAKGSVAVIKELMRFNKTVVTTARNRTNDSTALHLAAAGGHQEVLHVLLEAGASATDENADGMTAIHLAAKYGHVNILEALKGRVSWRLTSKKTGLSALHVAAHFGQVDFVREMLTKVPATVKSETPGGGDSGLKDLSSESGLTPLHLAAQSGHEGLVRLLLNSPGVQADVSTNAQGAIPLHLAAQGGHTAVVSLLLSKSTTQLHVKDKRGRTATHLAAANGHIDMVALLLGQGADINACDKNGWTALHFAAKAGYLNVVKLLVESGASPKFETKDGKVPICYSASANHSDVLSYLMRKDHNAQHLMDDKKFVFDLMVCGKMNNNRCIEEFILLSPAPVDTAAKMSKNFRVLAIKEKERSRDLTAAGDYCENMATELLAIAASSNSAGQLLKAVDCHGMQFLDVLIENEQKEVVSHPAVQKYLSDVWMGNLRWATWKIVMLFLAFFFIPFVWLMFSLPLKHRFNKVPIIKFMAYLVSHLYLMLLFSLTVVHPIVPIWQSASLIPHWYEWLLLAWLSGLLVSELTNPGDRGGLGWIKVISIVLCAIGIFCHLIAFAFGTVDRLTLLFIRNQLFAWALLMCFVQLLDFLSFHHLFGPWAIIIRDLLKDLTRFLVILLIFMFGFTLHLSAVYQPVYAPVSVNLTIGMGVGNAEPVNSLHPLDTFELLFFSLFGLVDPDSLPTTYRSPFWVIYLAKVVFGIYMMVTLIVLINLLIAMMSDTYQRIQQQSDTEWKFGRAKLIRNMNKTSATPSPLNLFTKLFTYCRVAYKHKGKCLIYIYIYKTAVYSTVVGKLCSAQMREYVHEEEDMDAFSDSRSVDLLAHNSVSWLRNVVRRNTQVAPEGGFLRVTAHHGPQRLEDVVDWGMVVKKYQSMQGIEDPERSLSGGDPEEDKSSDYPNNKGLHDMMDKI</sequence>
<dbReference type="SUPFAM" id="SSF48403">
    <property type="entry name" value="Ankyrin repeat"/>
    <property type="match status" value="4"/>
</dbReference>
<feature type="repeat" description="ANK" evidence="10">
    <location>
        <begin position="404"/>
        <end position="436"/>
    </location>
</feature>
<accession>A0ABQ9ELU6</accession>
<dbReference type="PROSITE" id="PS50088">
    <property type="entry name" value="ANK_REPEAT"/>
    <property type="match status" value="20"/>
</dbReference>
<dbReference type="Pfam" id="PF13637">
    <property type="entry name" value="Ank_4"/>
    <property type="match status" value="1"/>
</dbReference>
<evidence type="ECO:0000256" key="9">
    <source>
        <dbReference type="ARBA" id="ARBA00023303"/>
    </source>
</evidence>
<feature type="repeat" description="ANK" evidence="10">
    <location>
        <begin position="238"/>
        <end position="270"/>
    </location>
</feature>
<evidence type="ECO:0000256" key="2">
    <source>
        <dbReference type="ARBA" id="ARBA00022448"/>
    </source>
</evidence>
<evidence type="ECO:0000259" key="13">
    <source>
        <dbReference type="Pfam" id="PF00520"/>
    </source>
</evidence>
<feature type="repeat" description="ANK" evidence="10">
    <location>
        <begin position="904"/>
        <end position="926"/>
    </location>
</feature>
<evidence type="ECO:0000256" key="11">
    <source>
        <dbReference type="SAM" id="MobiDB-lite"/>
    </source>
</evidence>
<feature type="repeat" description="ANK" evidence="10">
    <location>
        <begin position="1006"/>
        <end position="1038"/>
    </location>
</feature>
<keyword evidence="2" id="KW-0813">Transport</keyword>
<feature type="repeat" description="ANK" evidence="10">
    <location>
        <begin position="973"/>
        <end position="1005"/>
    </location>
</feature>
<dbReference type="PANTHER" id="PTHR24198">
    <property type="entry name" value="ANKYRIN REPEAT AND PROTEIN KINASE DOMAIN-CONTAINING PROTEIN"/>
    <property type="match status" value="1"/>
</dbReference>
<feature type="transmembrane region" description="Helical" evidence="12">
    <location>
        <begin position="1373"/>
        <end position="1392"/>
    </location>
</feature>
<feature type="repeat" description="ANK" evidence="10">
    <location>
        <begin position="791"/>
        <end position="823"/>
    </location>
</feature>
<feature type="repeat" description="ANK" evidence="10">
    <location>
        <begin position="156"/>
        <end position="182"/>
    </location>
</feature>
<feature type="region of interest" description="Disordered" evidence="11">
    <location>
        <begin position="1632"/>
        <end position="1667"/>
    </location>
</feature>
<keyword evidence="7" id="KW-0406">Ion transport</keyword>
<evidence type="ECO:0000256" key="3">
    <source>
        <dbReference type="ARBA" id="ARBA00022692"/>
    </source>
</evidence>